<feature type="domain" description="Heterokaryon incompatibility" evidence="1">
    <location>
        <begin position="173"/>
        <end position="322"/>
    </location>
</feature>
<protein>
    <recommendedName>
        <fullName evidence="1">Heterokaryon incompatibility domain-containing protein</fullName>
    </recommendedName>
</protein>
<name>W3XFG4_PESFW</name>
<dbReference type="eggNOG" id="ENOG502RZ77">
    <property type="taxonomic scope" value="Eukaryota"/>
</dbReference>
<sequence length="648" mass="73183">MAARGGCRFWTTLLKGNDYVFDEHHEVVYFSKYLEAHVTPDQHRINEELGEFYNDDDGKIMLSYIASSGVQPSITFKLGRGPGQVTNFHIWVHPDERLRSLLSPALPPNLAPKSELSFYRARTWIQECLSKHKDCNLRVPEEANFIPRRVLKVQKGTSGPLVRLVSQPAAQRYVTLSYCWGGDQPAKLVKDKVAAYSAGIPFQSLPRAIQDAILVTIGIDISYLWVDALCIIQDDDDDKADQIIQMHRIYQYSHATIAASVSRGSTDGFLHNRQELRPIKMSGRLDDNVFGDFVFSPGILEQEGIFPEASLPLFQRAWTFQETHLPRRILSYGHQGLTYRCLFTTHTEGVAKVDDINIDMAIDPGNSRYNTLPHPDSWHAIIAAYTQRQLTVASDKLLGIAALAAEYSRQKGTTEYYAGLWEEDFHTQLLWVTYNEESSPKSRHGQYIAPSWSWASTNYPVWVHDDFAHWADMLEHGLEQPCPPLDHFCTLLDANISLVDSRSPFGMVSAGFIKVRAKTKRIAIHVSHESPSLKVAGRDVLMTSDECLDKWPQSGGYDPRFFFNLDYPAEVVDGHVYSAIEICGVTSAGSEDDSDEEQDEKLAGRSYGLLLEMVGSDTYRRLGLITLSRQDVWGWVFDIPESQEVIIV</sequence>
<dbReference type="InParanoid" id="W3XFG4"/>
<accession>W3XFG4</accession>
<evidence type="ECO:0000313" key="2">
    <source>
        <dbReference type="EMBL" id="ETS83956.1"/>
    </source>
</evidence>
<evidence type="ECO:0000313" key="3">
    <source>
        <dbReference type="Proteomes" id="UP000030651"/>
    </source>
</evidence>
<dbReference type="OrthoDB" id="5125733at2759"/>
<evidence type="ECO:0000259" key="1">
    <source>
        <dbReference type="Pfam" id="PF06985"/>
    </source>
</evidence>
<dbReference type="RefSeq" id="XP_007832604.1">
    <property type="nucleotide sequence ID" value="XM_007834413.1"/>
</dbReference>
<dbReference type="STRING" id="1229662.W3XFG4"/>
<dbReference type="Pfam" id="PF06985">
    <property type="entry name" value="HET"/>
    <property type="match status" value="1"/>
</dbReference>
<reference evidence="3" key="1">
    <citation type="journal article" date="2015" name="BMC Genomics">
        <title>Genomic and transcriptomic analysis of the endophytic fungus Pestalotiopsis fici reveals its lifestyle and high potential for synthesis of natural products.</title>
        <authorList>
            <person name="Wang X."/>
            <person name="Zhang X."/>
            <person name="Liu L."/>
            <person name="Xiang M."/>
            <person name="Wang W."/>
            <person name="Sun X."/>
            <person name="Che Y."/>
            <person name="Guo L."/>
            <person name="Liu G."/>
            <person name="Guo L."/>
            <person name="Wang C."/>
            <person name="Yin W.B."/>
            <person name="Stadler M."/>
            <person name="Zhang X."/>
            <person name="Liu X."/>
        </authorList>
    </citation>
    <scope>NUCLEOTIDE SEQUENCE [LARGE SCALE GENOMIC DNA]</scope>
    <source>
        <strain evidence="3">W106-1 / CGMCC3.15140</strain>
    </source>
</reference>
<proteinExistence type="predicted"/>
<dbReference type="Proteomes" id="UP000030651">
    <property type="component" value="Unassembled WGS sequence"/>
</dbReference>
<dbReference type="PANTHER" id="PTHR33112">
    <property type="entry name" value="DOMAIN PROTEIN, PUTATIVE-RELATED"/>
    <property type="match status" value="1"/>
</dbReference>
<dbReference type="HOGENOM" id="CLU_002639_6_2_1"/>
<dbReference type="InterPro" id="IPR010730">
    <property type="entry name" value="HET"/>
</dbReference>
<dbReference type="PANTHER" id="PTHR33112:SF16">
    <property type="entry name" value="HETEROKARYON INCOMPATIBILITY DOMAIN-CONTAINING PROTEIN"/>
    <property type="match status" value="1"/>
</dbReference>
<keyword evidence="3" id="KW-1185">Reference proteome</keyword>
<dbReference type="AlphaFoldDB" id="W3XFG4"/>
<dbReference type="EMBL" id="KI912111">
    <property type="protein sequence ID" value="ETS83956.1"/>
    <property type="molecule type" value="Genomic_DNA"/>
</dbReference>
<dbReference type="GeneID" id="19270845"/>
<organism evidence="2 3">
    <name type="scientific">Pestalotiopsis fici (strain W106-1 / CGMCC3.15140)</name>
    <dbReference type="NCBI Taxonomy" id="1229662"/>
    <lineage>
        <taxon>Eukaryota</taxon>
        <taxon>Fungi</taxon>
        <taxon>Dikarya</taxon>
        <taxon>Ascomycota</taxon>
        <taxon>Pezizomycotina</taxon>
        <taxon>Sordariomycetes</taxon>
        <taxon>Xylariomycetidae</taxon>
        <taxon>Amphisphaeriales</taxon>
        <taxon>Sporocadaceae</taxon>
        <taxon>Pestalotiopsis</taxon>
    </lineage>
</organism>
<dbReference type="KEGG" id="pfy:PFICI_05832"/>
<gene>
    <name evidence="2" type="ORF">PFICI_05832</name>
</gene>